<dbReference type="SUPFAM" id="SSF50939">
    <property type="entry name" value="Sialidases"/>
    <property type="match status" value="1"/>
</dbReference>
<evidence type="ECO:0000313" key="2">
    <source>
        <dbReference type="EMBL" id="MFD1628468.1"/>
    </source>
</evidence>
<dbReference type="Gene3D" id="2.120.10.10">
    <property type="match status" value="1"/>
</dbReference>
<protein>
    <recommendedName>
        <fullName evidence="4">Por secretion system C-terminal sorting domain-containing protein</fullName>
    </recommendedName>
</protein>
<name>A0ABW4I6U3_9SPHI</name>
<sequence>MKKYISFIILLLCITNRLQAQTSPLWISEVNYQSPSAGAIYLGSPSLLKLPDGSILASHDYFGSSTSSNETAVFKSTDNGNTWTLQKKLTGIFWASLFYHKNNVYLLGTSAGVTYRSIVILKSADGGANWTTPTSTTSGILFDKIGTSNPTYHCAPTTVIVHNGRIYRGFERLVNASQSFRGYSAFVISVDENETDLLNAANWRKSTEVPYDTSSDLAGSVWNTGWIEGNVVEAPDGSLVNIMRVHSAPYVDKGAIINISNDGNTATFSSSDFIRLPGGMSKFAIRRDPVSKVYFLFTNNNTDPNYPEQRNILSMYISTNLRDWYHAKTLMEDNQGLTHEQSIAKTGFQYPDFQFDGNDIIYLVRTAYNGANNYHNSNRITFGRVENFRQYLSEKQPLAQGETGHVLITDYDGNPQLLKTVMASDSNIWLQQNVGAVRAAESSTDTQSYGDLFAWGRWNDGHQLRNNATLTNGILSPNNPSALSKTSANPFYYYATASGYFWSGGAVTDKLSANLSDVNASIGCDPCAKMLGSDWSLPTATEWQNVLTQEGISNSATAYQSNLKISLGGMRNVGNGTFGSVGTLARFWTATAQSGGQASIVNINATTANTMSVSRGGGINIRCVRLQKTLSAKPFNLKGSFRNNYVDLIWSSKGTENDTYALLKSEDGKSFSVLHQINGRQSTQFIDQNPTQGYNYYKLSQISPSGSTKDLDVIAVYAGKAADGLELVKNGNILALSIAHPSSKKAEFRLQSIDGKTILVQSINVTHATHTFQWSVNLTAGVYLVNVLFDNGEIKTKKVIF</sequence>
<organism evidence="2 3">
    <name type="scientific">Pseudopedobacter beijingensis</name>
    <dbReference type="NCBI Taxonomy" id="1207056"/>
    <lineage>
        <taxon>Bacteria</taxon>
        <taxon>Pseudomonadati</taxon>
        <taxon>Bacteroidota</taxon>
        <taxon>Sphingobacteriia</taxon>
        <taxon>Sphingobacteriales</taxon>
        <taxon>Sphingobacteriaceae</taxon>
        <taxon>Pseudopedobacter</taxon>
    </lineage>
</organism>
<keyword evidence="3" id="KW-1185">Reference proteome</keyword>
<dbReference type="RefSeq" id="WP_379660855.1">
    <property type="nucleotide sequence ID" value="NZ_JBHUDG010000002.1"/>
</dbReference>
<reference evidence="3" key="1">
    <citation type="journal article" date="2019" name="Int. J. Syst. Evol. Microbiol.">
        <title>The Global Catalogue of Microorganisms (GCM) 10K type strain sequencing project: providing services to taxonomists for standard genome sequencing and annotation.</title>
        <authorList>
            <consortium name="The Broad Institute Genomics Platform"/>
            <consortium name="The Broad Institute Genome Sequencing Center for Infectious Disease"/>
            <person name="Wu L."/>
            <person name="Ma J."/>
        </authorList>
    </citation>
    <scope>NUCLEOTIDE SEQUENCE [LARGE SCALE GENOMIC DNA]</scope>
    <source>
        <strain evidence="3">CCUG 53762</strain>
    </source>
</reference>
<comment type="caution">
    <text evidence="2">The sequence shown here is derived from an EMBL/GenBank/DDBJ whole genome shotgun (WGS) entry which is preliminary data.</text>
</comment>
<dbReference type="InterPro" id="IPR036278">
    <property type="entry name" value="Sialidase_sf"/>
</dbReference>
<evidence type="ECO:0000313" key="3">
    <source>
        <dbReference type="Proteomes" id="UP001597118"/>
    </source>
</evidence>
<evidence type="ECO:0000256" key="1">
    <source>
        <dbReference type="SAM" id="SignalP"/>
    </source>
</evidence>
<accession>A0ABW4I6U3</accession>
<gene>
    <name evidence="2" type="ORF">ACFSAH_01195</name>
</gene>
<feature type="chain" id="PRO_5045811715" description="Por secretion system C-terminal sorting domain-containing protein" evidence="1">
    <location>
        <begin position="21"/>
        <end position="801"/>
    </location>
</feature>
<evidence type="ECO:0008006" key="4">
    <source>
        <dbReference type="Google" id="ProtNLM"/>
    </source>
</evidence>
<dbReference type="CDD" id="cd15482">
    <property type="entry name" value="Sialidase_non-viral"/>
    <property type="match status" value="1"/>
</dbReference>
<keyword evidence="1" id="KW-0732">Signal</keyword>
<feature type="signal peptide" evidence="1">
    <location>
        <begin position="1"/>
        <end position="20"/>
    </location>
</feature>
<dbReference type="Proteomes" id="UP001597118">
    <property type="component" value="Unassembled WGS sequence"/>
</dbReference>
<dbReference type="EMBL" id="JBHUDG010000002">
    <property type="protein sequence ID" value="MFD1628468.1"/>
    <property type="molecule type" value="Genomic_DNA"/>
</dbReference>
<proteinExistence type="predicted"/>